<evidence type="ECO:0000256" key="4">
    <source>
        <dbReference type="ARBA" id="ARBA00022723"/>
    </source>
</evidence>
<evidence type="ECO:0000256" key="1">
    <source>
        <dbReference type="ARBA" id="ARBA00012493"/>
    </source>
</evidence>
<dbReference type="InterPro" id="IPR051083">
    <property type="entry name" value="GrpII_Intron_Splice-Mob/Def"/>
</dbReference>
<dbReference type="GO" id="GO:0003964">
    <property type="term" value="F:RNA-directed DNA polymerase activity"/>
    <property type="evidence" value="ECO:0007669"/>
    <property type="project" value="UniProtKB-KW"/>
</dbReference>
<evidence type="ECO:0000259" key="9">
    <source>
        <dbReference type="PROSITE" id="PS50878"/>
    </source>
</evidence>
<accession>A0A7W5DXI5</accession>
<evidence type="ECO:0000256" key="5">
    <source>
        <dbReference type="ARBA" id="ARBA00022842"/>
    </source>
</evidence>
<comment type="catalytic activity">
    <reaction evidence="8">
        <text>DNA(n) + a 2'-deoxyribonucleoside 5'-triphosphate = DNA(n+1) + diphosphate</text>
        <dbReference type="Rhea" id="RHEA:22508"/>
        <dbReference type="Rhea" id="RHEA-COMP:17339"/>
        <dbReference type="Rhea" id="RHEA-COMP:17340"/>
        <dbReference type="ChEBI" id="CHEBI:33019"/>
        <dbReference type="ChEBI" id="CHEBI:61560"/>
        <dbReference type="ChEBI" id="CHEBI:173112"/>
        <dbReference type="EC" id="2.7.7.49"/>
    </reaction>
</comment>
<keyword evidence="6 10" id="KW-0695">RNA-directed DNA polymerase</keyword>
<protein>
    <recommendedName>
        <fullName evidence="1">RNA-directed DNA polymerase</fullName>
        <ecNumber evidence="1">2.7.7.49</ecNumber>
    </recommendedName>
</protein>
<dbReference type="RefSeq" id="WP_184304830.1">
    <property type="nucleotide sequence ID" value="NZ_JACHXU010000006.1"/>
</dbReference>
<evidence type="ECO:0000256" key="7">
    <source>
        <dbReference type="ARBA" id="ARBA00034120"/>
    </source>
</evidence>
<dbReference type="InterPro" id="IPR000477">
    <property type="entry name" value="RT_dom"/>
</dbReference>
<comment type="caution">
    <text evidence="10">The sequence shown here is derived from an EMBL/GenBank/DDBJ whole genome shotgun (WGS) entry which is preliminary data.</text>
</comment>
<evidence type="ECO:0000313" key="10">
    <source>
        <dbReference type="EMBL" id="MBB3206369.1"/>
    </source>
</evidence>
<keyword evidence="5" id="KW-0460">Magnesium</keyword>
<sequence>MAPPSVAKRTVTASQLADLIASELATRWLGDVDEVTRQISKLTGSRAKWVRTLATSVTQQFGKTGHATRIQLLRSLRNEPHLRNARKKKKSFNVPVLSTTQPTSSLFPTIETDDQLVDFLQLPSLTVLDWLLVPHFRRQTQVDHYTRRVLRRRDGTTRLIEEPRPLLKRIQRLIHSEVLVDVVIHDVAHAYRGERSIFTCAAPHVGHQAVLKMDLQNFFGTITLRRIAAQFRRCGFPRPIALTLGRLCTAPPVSVVSPQTGKGFVQVNLINSGSANSGGNLNAVRMPAHLPQGAPTSPTLANAIAFQLDRRLLGLANAVGANYTRYADDLFFSGDRGFASRIDRFATTVAVIAMEEGFTVAHRKTRKMFSGHRQQLLGLTANEKLNSHRQQYEQLKAILTNCVRHGWESQNRENHPNFADHLRGRIAQTLQCNPNRGQRLMRLFHEIAWNETQPSRPSPDKPDP</sequence>
<evidence type="ECO:0000313" key="11">
    <source>
        <dbReference type="Proteomes" id="UP000536179"/>
    </source>
</evidence>
<name>A0A7W5DXI5_9BACT</name>
<dbReference type="Pfam" id="PF00078">
    <property type="entry name" value="RVT_1"/>
    <property type="match status" value="1"/>
</dbReference>
<keyword evidence="4" id="KW-0479">Metal-binding</keyword>
<keyword evidence="3" id="KW-0548">Nucleotidyltransferase</keyword>
<dbReference type="PROSITE" id="PS50878">
    <property type="entry name" value="RT_POL"/>
    <property type="match status" value="1"/>
</dbReference>
<gene>
    <name evidence="10" type="ORF">FHS27_002178</name>
</gene>
<dbReference type="PANTHER" id="PTHR34047">
    <property type="entry name" value="NUCLEAR INTRON MATURASE 1, MITOCHONDRIAL-RELATED"/>
    <property type="match status" value="1"/>
</dbReference>
<dbReference type="GO" id="GO:0046872">
    <property type="term" value="F:metal ion binding"/>
    <property type="evidence" value="ECO:0007669"/>
    <property type="project" value="UniProtKB-KW"/>
</dbReference>
<keyword evidence="11" id="KW-1185">Reference proteome</keyword>
<dbReference type="PRINTS" id="PR00866">
    <property type="entry name" value="RNADNAPOLMS"/>
</dbReference>
<evidence type="ECO:0000256" key="8">
    <source>
        <dbReference type="ARBA" id="ARBA00048173"/>
    </source>
</evidence>
<dbReference type="Proteomes" id="UP000536179">
    <property type="component" value="Unassembled WGS sequence"/>
</dbReference>
<dbReference type="AlphaFoldDB" id="A0A7W5DXI5"/>
<dbReference type="PANTHER" id="PTHR34047:SF7">
    <property type="entry name" value="RNA-DIRECTED DNA POLYMERASE"/>
    <property type="match status" value="1"/>
</dbReference>
<dbReference type="EC" id="2.7.7.49" evidence="1"/>
<feature type="domain" description="Reverse transcriptase" evidence="9">
    <location>
        <begin position="131"/>
        <end position="381"/>
    </location>
</feature>
<evidence type="ECO:0000256" key="6">
    <source>
        <dbReference type="ARBA" id="ARBA00022918"/>
    </source>
</evidence>
<evidence type="ECO:0000256" key="3">
    <source>
        <dbReference type="ARBA" id="ARBA00022695"/>
    </source>
</evidence>
<dbReference type="GO" id="GO:0003723">
    <property type="term" value="F:RNA binding"/>
    <property type="evidence" value="ECO:0007669"/>
    <property type="project" value="InterPro"/>
</dbReference>
<comment type="similarity">
    <text evidence="7">Belongs to the bacterial reverse transcriptase family.</text>
</comment>
<dbReference type="EMBL" id="JACHXU010000006">
    <property type="protein sequence ID" value="MBB3206369.1"/>
    <property type="molecule type" value="Genomic_DNA"/>
</dbReference>
<reference evidence="10 11" key="1">
    <citation type="submission" date="2020-08" db="EMBL/GenBank/DDBJ databases">
        <title>Genomic Encyclopedia of Type Strains, Phase III (KMG-III): the genomes of soil and plant-associated and newly described type strains.</title>
        <authorList>
            <person name="Whitman W."/>
        </authorList>
    </citation>
    <scope>NUCLEOTIDE SEQUENCE [LARGE SCALE GENOMIC DNA]</scope>
    <source>
        <strain evidence="10 11">CECT 8075</strain>
    </source>
</reference>
<dbReference type="CDD" id="cd03487">
    <property type="entry name" value="RT_Bac_retron_II"/>
    <property type="match status" value="1"/>
</dbReference>
<evidence type="ECO:0000256" key="2">
    <source>
        <dbReference type="ARBA" id="ARBA00022679"/>
    </source>
</evidence>
<dbReference type="InterPro" id="IPR000123">
    <property type="entry name" value="Reverse_transcriptase_msDNA"/>
</dbReference>
<proteinExistence type="inferred from homology"/>
<keyword evidence="2" id="KW-0808">Transferase</keyword>
<organism evidence="10 11">
    <name type="scientific">Aporhodopirellula rubra</name>
    <dbReference type="NCBI Taxonomy" id="980271"/>
    <lineage>
        <taxon>Bacteria</taxon>
        <taxon>Pseudomonadati</taxon>
        <taxon>Planctomycetota</taxon>
        <taxon>Planctomycetia</taxon>
        <taxon>Pirellulales</taxon>
        <taxon>Pirellulaceae</taxon>
        <taxon>Aporhodopirellula</taxon>
    </lineage>
</organism>